<sequence>MLFHTKQPTEWIEQMKKRRPLNVVMVALANKMARIIWAVLRTPDRTRKIMSA</sequence>
<keyword evidence="1" id="KW-0812">Transmembrane</keyword>
<dbReference type="Proteomes" id="UP000214720">
    <property type="component" value="Unassembled WGS sequence"/>
</dbReference>
<proteinExistence type="predicted"/>
<evidence type="ECO:0000313" key="2">
    <source>
        <dbReference type="EMBL" id="OXC75430.1"/>
    </source>
</evidence>
<accession>A0A226WXB8</accession>
<comment type="caution">
    <text evidence="2">The sequence shown here is derived from an EMBL/GenBank/DDBJ whole genome shotgun (WGS) entry which is preliminary data.</text>
</comment>
<evidence type="ECO:0000256" key="1">
    <source>
        <dbReference type="SAM" id="Phobius"/>
    </source>
</evidence>
<evidence type="ECO:0000313" key="3">
    <source>
        <dbReference type="Proteomes" id="UP000214720"/>
    </source>
</evidence>
<reference evidence="3" key="1">
    <citation type="submission" date="2017-01" db="EMBL/GenBank/DDBJ databases">
        <title>Genome Analysis of Deinococcus marmoris KOPRI26562.</title>
        <authorList>
            <person name="Kim J.H."/>
            <person name="Oh H.-M."/>
        </authorList>
    </citation>
    <scope>NUCLEOTIDE SEQUENCE [LARGE SCALE GENOMIC DNA]</scope>
    <source>
        <strain evidence="3">PAMC 26633</strain>
    </source>
</reference>
<protein>
    <submittedName>
        <fullName evidence="2">Mobile element protein</fullName>
    </submittedName>
</protein>
<dbReference type="EMBL" id="MTHB01000177">
    <property type="protein sequence ID" value="OXC75430.1"/>
    <property type="molecule type" value="Genomic_DNA"/>
</dbReference>
<dbReference type="AlphaFoldDB" id="A0A226WXB8"/>
<feature type="transmembrane region" description="Helical" evidence="1">
    <location>
        <begin position="21"/>
        <end position="40"/>
    </location>
</feature>
<gene>
    <name evidence="2" type="ORF">BSU04_26960</name>
</gene>
<keyword evidence="1" id="KW-1133">Transmembrane helix</keyword>
<keyword evidence="1" id="KW-0472">Membrane</keyword>
<name>A0A226WXB8_CABSO</name>
<organism evidence="2 3">
    <name type="scientific">Caballeronia sordidicola</name>
    <name type="common">Burkholderia sordidicola</name>
    <dbReference type="NCBI Taxonomy" id="196367"/>
    <lineage>
        <taxon>Bacteria</taxon>
        <taxon>Pseudomonadati</taxon>
        <taxon>Pseudomonadota</taxon>
        <taxon>Betaproteobacteria</taxon>
        <taxon>Burkholderiales</taxon>
        <taxon>Burkholderiaceae</taxon>
        <taxon>Caballeronia</taxon>
    </lineage>
</organism>